<name>A0ABQ2LD41_9PROT</name>
<evidence type="ECO:0000256" key="1">
    <source>
        <dbReference type="ARBA" id="ARBA00022729"/>
    </source>
</evidence>
<proteinExistence type="predicted"/>
<dbReference type="RefSeq" id="WP_150005770.1">
    <property type="nucleotide sequence ID" value="NZ_BMOV01000005.1"/>
</dbReference>
<evidence type="ECO:0000259" key="3">
    <source>
        <dbReference type="Pfam" id="PF01738"/>
    </source>
</evidence>
<keyword evidence="5" id="KW-1185">Reference proteome</keyword>
<feature type="chain" id="PRO_5046342382" description="Dienelactone hydrolase domain-containing protein" evidence="2">
    <location>
        <begin position="28"/>
        <end position="245"/>
    </location>
</feature>
<comment type="caution">
    <text evidence="4">The sequence shown here is derived from an EMBL/GenBank/DDBJ whole genome shotgun (WGS) entry which is preliminary data.</text>
</comment>
<organism evidence="4 5">
    <name type="scientific">Iodidimonas muriae</name>
    <dbReference type="NCBI Taxonomy" id="261467"/>
    <lineage>
        <taxon>Bacteria</taxon>
        <taxon>Pseudomonadati</taxon>
        <taxon>Pseudomonadota</taxon>
        <taxon>Alphaproteobacteria</taxon>
        <taxon>Iodidimonadales</taxon>
        <taxon>Iodidimonadaceae</taxon>
        <taxon>Iodidimonas</taxon>
    </lineage>
</organism>
<accession>A0ABQ2LD41</accession>
<evidence type="ECO:0000313" key="5">
    <source>
        <dbReference type="Proteomes" id="UP000602381"/>
    </source>
</evidence>
<dbReference type="SUPFAM" id="SSF53474">
    <property type="entry name" value="alpha/beta-Hydrolases"/>
    <property type="match status" value="1"/>
</dbReference>
<dbReference type="PANTHER" id="PTHR43037:SF1">
    <property type="entry name" value="BLL1128 PROTEIN"/>
    <property type="match status" value="1"/>
</dbReference>
<evidence type="ECO:0000313" key="4">
    <source>
        <dbReference type="EMBL" id="GGO11786.1"/>
    </source>
</evidence>
<dbReference type="InterPro" id="IPR002925">
    <property type="entry name" value="Dienelactn_hydro"/>
</dbReference>
<feature type="domain" description="Dienelactone hydrolase" evidence="3">
    <location>
        <begin position="118"/>
        <end position="223"/>
    </location>
</feature>
<dbReference type="InterPro" id="IPR050955">
    <property type="entry name" value="Plant_Biomass_Hydrol_Est"/>
</dbReference>
<dbReference type="EMBL" id="BMOV01000005">
    <property type="protein sequence ID" value="GGO11786.1"/>
    <property type="molecule type" value="Genomic_DNA"/>
</dbReference>
<dbReference type="PANTHER" id="PTHR43037">
    <property type="entry name" value="UNNAMED PRODUCT-RELATED"/>
    <property type="match status" value="1"/>
</dbReference>
<dbReference type="Gene3D" id="3.40.50.1820">
    <property type="entry name" value="alpha/beta hydrolase"/>
    <property type="match status" value="1"/>
</dbReference>
<feature type="signal peptide" evidence="2">
    <location>
        <begin position="1"/>
        <end position="27"/>
    </location>
</feature>
<reference evidence="5" key="1">
    <citation type="journal article" date="2019" name="Int. J. Syst. Evol. Microbiol.">
        <title>The Global Catalogue of Microorganisms (GCM) 10K type strain sequencing project: providing services to taxonomists for standard genome sequencing and annotation.</title>
        <authorList>
            <consortium name="The Broad Institute Genomics Platform"/>
            <consortium name="The Broad Institute Genome Sequencing Center for Infectious Disease"/>
            <person name="Wu L."/>
            <person name="Ma J."/>
        </authorList>
    </citation>
    <scope>NUCLEOTIDE SEQUENCE [LARGE SCALE GENOMIC DNA]</scope>
    <source>
        <strain evidence="5">JCM 17843</strain>
    </source>
</reference>
<gene>
    <name evidence="4" type="ORF">GCM10007972_15850</name>
</gene>
<sequence>MKRSGIGGMAFAGLMAFSLCSAVAAWAAGPSFSEGQHAYEYGAGDIGQILVSVPAGALDGGKNFPLLVFLHGSGERGEDITRVKVQGPPKLVEERPDFPFIVVSPQLAADARWKSAQILDLVDWLAEKLPVDEDRLYLTGLSLGGTGTWRTAIADPKRFAAIAPIAGRSVEDTYCVLASLPVWAFHGARDDIVDPGNTVDMVAAIEACGGRPGFTLYPDANHNSWTRTYESEGLYQWLLSHRKRR</sequence>
<protein>
    <recommendedName>
        <fullName evidence="3">Dienelactone hydrolase domain-containing protein</fullName>
    </recommendedName>
</protein>
<dbReference type="InterPro" id="IPR029058">
    <property type="entry name" value="AB_hydrolase_fold"/>
</dbReference>
<evidence type="ECO:0000256" key="2">
    <source>
        <dbReference type="SAM" id="SignalP"/>
    </source>
</evidence>
<dbReference type="Pfam" id="PF01738">
    <property type="entry name" value="DLH"/>
    <property type="match status" value="1"/>
</dbReference>
<dbReference type="Proteomes" id="UP000602381">
    <property type="component" value="Unassembled WGS sequence"/>
</dbReference>
<keyword evidence="1 2" id="KW-0732">Signal</keyword>